<dbReference type="VEuPathDB" id="MicrosporidiaDB:CWI39_0463p0010"/>
<proteinExistence type="predicted"/>
<feature type="compositionally biased region" description="Basic and acidic residues" evidence="1">
    <location>
        <begin position="1"/>
        <end position="20"/>
    </location>
</feature>
<dbReference type="EMBL" id="PITI01000237">
    <property type="protein sequence ID" value="TBU07710.1"/>
    <property type="molecule type" value="Genomic_DNA"/>
</dbReference>
<dbReference type="VEuPathDB" id="MicrosporidiaDB:CWI36_0237p0010"/>
<dbReference type="SUPFAM" id="SSF56784">
    <property type="entry name" value="HAD-like"/>
    <property type="match status" value="1"/>
</dbReference>
<dbReference type="InterPro" id="IPR023214">
    <property type="entry name" value="HAD_sf"/>
</dbReference>
<comment type="caution">
    <text evidence="2">The sequence shown here is derived from an EMBL/GenBank/DDBJ whole genome shotgun (WGS) entry which is preliminary data.</text>
</comment>
<dbReference type="Proteomes" id="UP000291404">
    <property type="component" value="Unassembled WGS sequence"/>
</dbReference>
<organism evidence="2 3">
    <name type="scientific">Hamiltosporidium magnivora</name>
    <dbReference type="NCBI Taxonomy" id="148818"/>
    <lineage>
        <taxon>Eukaryota</taxon>
        <taxon>Fungi</taxon>
        <taxon>Fungi incertae sedis</taxon>
        <taxon>Microsporidia</taxon>
        <taxon>Dubosqiidae</taxon>
        <taxon>Hamiltosporidium</taxon>
    </lineage>
</organism>
<dbReference type="AlphaFoldDB" id="A0A4Q9LKT0"/>
<evidence type="ECO:0000256" key="1">
    <source>
        <dbReference type="SAM" id="MobiDB-lite"/>
    </source>
</evidence>
<protein>
    <submittedName>
        <fullName evidence="2">Uncharacterized protein</fullName>
    </submittedName>
</protein>
<dbReference type="Gene3D" id="3.40.50.1000">
    <property type="entry name" value="HAD superfamily/HAD-like"/>
    <property type="match status" value="1"/>
</dbReference>
<dbReference type="VEuPathDB" id="MicrosporidiaDB:CWI39_1288p0010"/>
<keyword evidence="3" id="KW-1185">Reference proteome</keyword>
<evidence type="ECO:0000313" key="3">
    <source>
        <dbReference type="Proteomes" id="UP000291404"/>
    </source>
</evidence>
<sequence>MHEEPIPPLKEAKREEDGVKIVKPKNNTPLISQGGTTLEEPTNNINEESDLEEETIVVKEEMTDSVGDNGKNFGRNKIEMLSFITYFKRDENLSKYIISYAAEYNPDKFNISIETIKEIQEQEKEMVSKELKNIMEFESSDSVSAEEVNAQKEPNLNINTEAFDVYKLYLDIVVSLPFIKTNQDTLKSDQKQPNIFFKNCKYINYEVLQNDYFENARRCYSTFDKEFYPKYFGKNMFEKYHFYKICVTYMENRIKKLVSYVKSEPFLQFENFDAFLKKFSPHFNAENVTSCGPSFIPISVNYVGGRSQSDEKIFLFDIDDILFPTKQIISDFKHNYPFIGKQIHLPLRDFMMKILKTDWKKSETESEKIVERILDGNHTKLSTVSSRIKFKKELKEVLKKICFANFIDRSAQYIYKEINLLDFFNSVIHIKSINRYTAILKPEESAYKSVEEFLGTSASNNYFFDNKSKNIDIARERCWNVFEVENSLVNILKEALKSLKTEDSSSVSNRNSTQN</sequence>
<feature type="region of interest" description="Disordered" evidence="1">
    <location>
        <begin position="1"/>
        <end position="51"/>
    </location>
</feature>
<accession>A0A4Q9LKT0</accession>
<evidence type="ECO:0000313" key="2">
    <source>
        <dbReference type="EMBL" id="TBU07710.1"/>
    </source>
</evidence>
<gene>
    <name evidence="2" type="ORF">CWI36_0237p0010</name>
</gene>
<reference evidence="2 3" key="1">
    <citation type="submission" date="2017-12" db="EMBL/GenBank/DDBJ databases">
        <authorList>
            <person name="Pombert J.-F."/>
            <person name="Haag K.L."/>
            <person name="Ebert D."/>
        </authorList>
    </citation>
    <scope>NUCLEOTIDE SEQUENCE [LARGE SCALE GENOMIC DNA]</scope>
    <source>
        <strain evidence="2">BE-OM-2</strain>
    </source>
</reference>
<name>A0A4Q9LKT0_9MICR</name>
<feature type="compositionally biased region" description="Polar residues" evidence="1">
    <location>
        <begin position="25"/>
        <end position="46"/>
    </location>
</feature>
<dbReference type="InterPro" id="IPR036412">
    <property type="entry name" value="HAD-like_sf"/>
</dbReference>